<dbReference type="SMART" id="SM00829">
    <property type="entry name" value="PKS_ER"/>
    <property type="match status" value="1"/>
</dbReference>
<evidence type="ECO:0000256" key="1">
    <source>
        <dbReference type="ARBA" id="ARBA00022723"/>
    </source>
</evidence>
<comment type="caution">
    <text evidence="6">The sequence shown here is derived from an EMBL/GenBank/DDBJ whole genome shotgun (WGS) entry which is preliminary data.</text>
</comment>
<dbReference type="GO" id="GO:0008270">
    <property type="term" value="F:zinc ion binding"/>
    <property type="evidence" value="ECO:0007669"/>
    <property type="project" value="InterPro"/>
</dbReference>
<comment type="cofactor">
    <cofactor evidence="4">
        <name>Zn(2+)</name>
        <dbReference type="ChEBI" id="CHEBI:29105"/>
    </cofactor>
</comment>
<evidence type="ECO:0000313" key="7">
    <source>
        <dbReference type="Proteomes" id="UP000295636"/>
    </source>
</evidence>
<dbReference type="Proteomes" id="UP000295636">
    <property type="component" value="Unassembled WGS sequence"/>
</dbReference>
<dbReference type="InterPro" id="IPR020843">
    <property type="entry name" value="ER"/>
</dbReference>
<name>A0A4R5KWK9_9BACL</name>
<dbReference type="InterPro" id="IPR011032">
    <property type="entry name" value="GroES-like_sf"/>
</dbReference>
<dbReference type="PANTHER" id="PTHR43401:SF2">
    <property type="entry name" value="L-THREONINE 3-DEHYDROGENASE"/>
    <property type="match status" value="1"/>
</dbReference>
<dbReference type="Gene3D" id="3.90.180.10">
    <property type="entry name" value="Medium-chain alcohol dehydrogenases, catalytic domain"/>
    <property type="match status" value="1"/>
</dbReference>
<keyword evidence="7" id="KW-1185">Reference proteome</keyword>
<evidence type="ECO:0000256" key="3">
    <source>
        <dbReference type="ARBA" id="ARBA00023002"/>
    </source>
</evidence>
<keyword evidence="1 4" id="KW-0479">Metal-binding</keyword>
<dbReference type="SUPFAM" id="SSF50129">
    <property type="entry name" value="GroES-like"/>
    <property type="match status" value="1"/>
</dbReference>
<protein>
    <recommendedName>
        <fullName evidence="5">Enoyl reductase (ER) domain-containing protein</fullName>
    </recommendedName>
</protein>
<evidence type="ECO:0000256" key="2">
    <source>
        <dbReference type="ARBA" id="ARBA00022833"/>
    </source>
</evidence>
<reference evidence="6 7" key="1">
    <citation type="submission" date="2019-03" db="EMBL/GenBank/DDBJ databases">
        <title>This is whole genome sequence of Paenibacillus sp MS74 strain.</title>
        <authorList>
            <person name="Trinh H.N."/>
        </authorList>
    </citation>
    <scope>NUCLEOTIDE SEQUENCE [LARGE SCALE GENOMIC DNA]</scope>
    <source>
        <strain evidence="6 7">MS74</strain>
    </source>
</reference>
<gene>
    <name evidence="6" type="ORF">E1757_06075</name>
</gene>
<comment type="similarity">
    <text evidence="4">Belongs to the zinc-containing alcohol dehydrogenase family.</text>
</comment>
<dbReference type="Pfam" id="PF08240">
    <property type="entry name" value="ADH_N"/>
    <property type="match status" value="1"/>
</dbReference>
<dbReference type="OrthoDB" id="9777057at2"/>
<dbReference type="InterPro" id="IPR036291">
    <property type="entry name" value="NAD(P)-bd_dom_sf"/>
</dbReference>
<dbReference type="InterPro" id="IPR002328">
    <property type="entry name" value="ADH_Zn_CS"/>
</dbReference>
<dbReference type="InterPro" id="IPR013154">
    <property type="entry name" value="ADH-like_N"/>
</dbReference>
<dbReference type="SUPFAM" id="SSF51735">
    <property type="entry name" value="NAD(P)-binding Rossmann-fold domains"/>
    <property type="match status" value="1"/>
</dbReference>
<feature type="domain" description="Enoyl reductase (ER)" evidence="5">
    <location>
        <begin position="30"/>
        <end position="358"/>
    </location>
</feature>
<dbReference type="GO" id="GO:0016491">
    <property type="term" value="F:oxidoreductase activity"/>
    <property type="evidence" value="ECO:0007669"/>
    <property type="project" value="UniProtKB-KW"/>
</dbReference>
<dbReference type="InterPro" id="IPR013149">
    <property type="entry name" value="ADH-like_C"/>
</dbReference>
<dbReference type="PANTHER" id="PTHR43401">
    <property type="entry name" value="L-THREONINE 3-DEHYDROGENASE"/>
    <property type="match status" value="1"/>
</dbReference>
<dbReference type="EMBL" id="SMRT01000002">
    <property type="protein sequence ID" value="TDF99417.1"/>
    <property type="molecule type" value="Genomic_DNA"/>
</dbReference>
<sequence length="366" mass="39783">MQMPQGIYLRKEVCHMSPNEMLAVMVDKERVIQVRASEIPVCGRSEVLVRVRCVGVCATDLHLYQGLQNHRVKFPIIPGHEWSGEVAAIGEAVSGFTVGERVVGEVTIPCGTCPSCRKGNYNICPQRTENGVFGRNGAAAEYIVVPSYALHPFSPDLSFEEACLIEPTAVAYRSIEKLRVTPADHVLVVGAGPIGLLTVAVAKAFGASSVTLVDLRANRLEAGRRLGADHTIDLSIDDYRSKAMQATNGTMFNAIIEASGSAAAFESLLKMTAPGARICLVGIFERKPQIEANMIIRKDLEIYGSVSSPNVWRQAVAMVEQGKIPVREIITHEYGLNEFETALLQIENRDASLIKAIVRPSPVSEV</sequence>
<dbReference type="AlphaFoldDB" id="A0A4R5KWK9"/>
<evidence type="ECO:0000259" key="5">
    <source>
        <dbReference type="SMART" id="SM00829"/>
    </source>
</evidence>
<evidence type="ECO:0000256" key="4">
    <source>
        <dbReference type="RuleBase" id="RU361277"/>
    </source>
</evidence>
<accession>A0A4R5KWK9</accession>
<dbReference type="PROSITE" id="PS00059">
    <property type="entry name" value="ADH_ZINC"/>
    <property type="match status" value="1"/>
</dbReference>
<dbReference type="InterPro" id="IPR050129">
    <property type="entry name" value="Zn_alcohol_dh"/>
</dbReference>
<evidence type="ECO:0000313" key="6">
    <source>
        <dbReference type="EMBL" id="TDF99417.1"/>
    </source>
</evidence>
<organism evidence="6 7">
    <name type="scientific">Paenibacillus piri</name>
    <dbReference type="NCBI Taxonomy" id="2547395"/>
    <lineage>
        <taxon>Bacteria</taxon>
        <taxon>Bacillati</taxon>
        <taxon>Bacillota</taxon>
        <taxon>Bacilli</taxon>
        <taxon>Bacillales</taxon>
        <taxon>Paenibacillaceae</taxon>
        <taxon>Paenibacillus</taxon>
    </lineage>
</organism>
<dbReference type="Pfam" id="PF00107">
    <property type="entry name" value="ADH_zinc_N"/>
    <property type="match status" value="1"/>
</dbReference>
<keyword evidence="2 4" id="KW-0862">Zinc</keyword>
<keyword evidence="3" id="KW-0560">Oxidoreductase</keyword>
<proteinExistence type="inferred from homology"/>
<dbReference type="Gene3D" id="3.40.50.720">
    <property type="entry name" value="NAD(P)-binding Rossmann-like Domain"/>
    <property type="match status" value="1"/>
</dbReference>